<comment type="caution">
    <text evidence="1">The sequence shown here is derived from an EMBL/GenBank/DDBJ whole genome shotgun (WGS) entry which is preliminary data.</text>
</comment>
<dbReference type="EMBL" id="CM039431">
    <property type="protein sequence ID" value="KAI4334697.1"/>
    <property type="molecule type" value="Genomic_DNA"/>
</dbReference>
<reference evidence="1 2" key="1">
    <citation type="journal article" date="2022" name="DNA Res.">
        <title>Chromosomal-level genome assembly of the orchid tree Bauhinia variegata (Leguminosae; Cercidoideae) supports the allotetraploid origin hypothesis of Bauhinia.</title>
        <authorList>
            <person name="Zhong Y."/>
            <person name="Chen Y."/>
            <person name="Zheng D."/>
            <person name="Pang J."/>
            <person name="Liu Y."/>
            <person name="Luo S."/>
            <person name="Meng S."/>
            <person name="Qian L."/>
            <person name="Wei D."/>
            <person name="Dai S."/>
            <person name="Zhou R."/>
        </authorList>
    </citation>
    <scope>NUCLEOTIDE SEQUENCE [LARGE SCALE GENOMIC DNA]</scope>
    <source>
        <strain evidence="1">BV-YZ2020</strain>
    </source>
</reference>
<organism evidence="1 2">
    <name type="scientific">Bauhinia variegata</name>
    <name type="common">Purple orchid tree</name>
    <name type="synonym">Phanera variegata</name>
    <dbReference type="NCBI Taxonomy" id="167791"/>
    <lineage>
        <taxon>Eukaryota</taxon>
        <taxon>Viridiplantae</taxon>
        <taxon>Streptophyta</taxon>
        <taxon>Embryophyta</taxon>
        <taxon>Tracheophyta</taxon>
        <taxon>Spermatophyta</taxon>
        <taxon>Magnoliopsida</taxon>
        <taxon>eudicotyledons</taxon>
        <taxon>Gunneridae</taxon>
        <taxon>Pentapetalae</taxon>
        <taxon>rosids</taxon>
        <taxon>fabids</taxon>
        <taxon>Fabales</taxon>
        <taxon>Fabaceae</taxon>
        <taxon>Cercidoideae</taxon>
        <taxon>Cercideae</taxon>
        <taxon>Bauhiniinae</taxon>
        <taxon>Bauhinia</taxon>
    </lineage>
</organism>
<name>A0ACB9NFJ1_BAUVA</name>
<proteinExistence type="predicted"/>
<evidence type="ECO:0000313" key="1">
    <source>
        <dbReference type="EMBL" id="KAI4334697.1"/>
    </source>
</evidence>
<accession>A0ACB9NFJ1</accession>
<evidence type="ECO:0000313" key="2">
    <source>
        <dbReference type="Proteomes" id="UP000828941"/>
    </source>
</evidence>
<keyword evidence="2" id="KW-1185">Reference proteome</keyword>
<protein>
    <submittedName>
        <fullName evidence="1">Uncharacterized protein</fullName>
    </submittedName>
</protein>
<dbReference type="Proteomes" id="UP000828941">
    <property type="component" value="Chromosome 6"/>
</dbReference>
<gene>
    <name evidence="1" type="ORF">L6164_013411</name>
</gene>
<sequence>MASSSSVTHLSPPSKHDVFLSFRGEDTRDNFTSHLHKALCNKKIETYIDNRIEKGDGILPSLLKAIEESEIFVIIFSKNYASSTWCLNELVKILEYKQKLGRAIVPVLYNVDPSDVRKQSGSYADAFVKHDQQFKDNIGKVQRWRESLTQVAQLSGWDSSEIR</sequence>